<name>A0A8S1C9W8_9INSE</name>
<accession>A0A8S1C9W8</accession>
<reference evidence="2 3" key="1">
    <citation type="submission" date="2020-04" db="EMBL/GenBank/DDBJ databases">
        <authorList>
            <person name="Alioto T."/>
            <person name="Alioto T."/>
            <person name="Gomez Garrido J."/>
        </authorList>
    </citation>
    <scope>NUCLEOTIDE SEQUENCE [LARGE SCALE GENOMIC DNA]</scope>
</reference>
<feature type="compositionally biased region" description="Polar residues" evidence="1">
    <location>
        <begin position="72"/>
        <end position="83"/>
    </location>
</feature>
<keyword evidence="3" id="KW-1185">Reference proteome</keyword>
<dbReference type="Proteomes" id="UP000494165">
    <property type="component" value="Unassembled WGS sequence"/>
</dbReference>
<dbReference type="EMBL" id="CADEPI010000019">
    <property type="protein sequence ID" value="CAB3365121.1"/>
    <property type="molecule type" value="Genomic_DNA"/>
</dbReference>
<feature type="region of interest" description="Disordered" evidence="1">
    <location>
        <begin position="63"/>
        <end position="83"/>
    </location>
</feature>
<protein>
    <submittedName>
        <fullName evidence="2">Uncharacterized protein</fullName>
    </submittedName>
</protein>
<evidence type="ECO:0000256" key="1">
    <source>
        <dbReference type="SAM" id="MobiDB-lite"/>
    </source>
</evidence>
<evidence type="ECO:0000313" key="3">
    <source>
        <dbReference type="Proteomes" id="UP000494165"/>
    </source>
</evidence>
<organism evidence="2 3">
    <name type="scientific">Cloeon dipterum</name>
    <dbReference type="NCBI Taxonomy" id="197152"/>
    <lineage>
        <taxon>Eukaryota</taxon>
        <taxon>Metazoa</taxon>
        <taxon>Ecdysozoa</taxon>
        <taxon>Arthropoda</taxon>
        <taxon>Hexapoda</taxon>
        <taxon>Insecta</taxon>
        <taxon>Pterygota</taxon>
        <taxon>Palaeoptera</taxon>
        <taxon>Ephemeroptera</taxon>
        <taxon>Pisciforma</taxon>
        <taxon>Baetidae</taxon>
        <taxon>Cloeon</taxon>
    </lineage>
</organism>
<proteinExistence type="predicted"/>
<dbReference type="AlphaFoldDB" id="A0A8S1C9W8"/>
<sequence length="83" mass="8666">MGRSRRANVVSQCCPSLLTPQTYEFRRPCFALLSKIVSALAVDAGAAASPAAGNVRLFRTVHPNSGHGRVNATGSLSHSGDVT</sequence>
<comment type="caution">
    <text evidence="2">The sequence shown here is derived from an EMBL/GenBank/DDBJ whole genome shotgun (WGS) entry which is preliminary data.</text>
</comment>
<gene>
    <name evidence="2" type="ORF">CLODIP_2_CD06639</name>
</gene>
<evidence type="ECO:0000313" key="2">
    <source>
        <dbReference type="EMBL" id="CAB3365121.1"/>
    </source>
</evidence>